<protein>
    <recommendedName>
        <fullName evidence="4">Carboxypeptidase regulatory-like domain-containing protein</fullName>
    </recommendedName>
</protein>
<gene>
    <name evidence="2" type="ORF">BE21_22200</name>
</gene>
<reference evidence="2 3" key="1">
    <citation type="submission" date="2014-02" db="EMBL/GenBank/DDBJ databases">
        <title>The small core and large imbalanced accessory genome model reveals a collaborative survival strategy of Sorangium cellulosum strains in nature.</title>
        <authorList>
            <person name="Han K."/>
            <person name="Peng R."/>
            <person name="Blom J."/>
            <person name="Li Y.-Z."/>
        </authorList>
    </citation>
    <scope>NUCLEOTIDE SEQUENCE [LARGE SCALE GENOMIC DNA]</scope>
    <source>
        <strain evidence="2 3">So0007-03</strain>
    </source>
</reference>
<dbReference type="EMBL" id="JEME01000915">
    <property type="protein sequence ID" value="KYG08694.1"/>
    <property type="molecule type" value="Genomic_DNA"/>
</dbReference>
<feature type="region of interest" description="Disordered" evidence="1">
    <location>
        <begin position="1"/>
        <end position="24"/>
    </location>
</feature>
<organism evidence="2 3">
    <name type="scientific">Sorangium cellulosum</name>
    <name type="common">Polyangium cellulosum</name>
    <dbReference type="NCBI Taxonomy" id="56"/>
    <lineage>
        <taxon>Bacteria</taxon>
        <taxon>Pseudomonadati</taxon>
        <taxon>Myxococcota</taxon>
        <taxon>Polyangia</taxon>
        <taxon>Polyangiales</taxon>
        <taxon>Polyangiaceae</taxon>
        <taxon>Sorangium</taxon>
    </lineage>
</organism>
<evidence type="ECO:0000313" key="3">
    <source>
        <dbReference type="Proteomes" id="UP000075502"/>
    </source>
</evidence>
<evidence type="ECO:0000313" key="2">
    <source>
        <dbReference type="EMBL" id="KYG08694.1"/>
    </source>
</evidence>
<dbReference type="AlphaFoldDB" id="A0A150TVL3"/>
<name>A0A150TVL3_SORCE</name>
<dbReference type="SUPFAM" id="SSF49464">
    <property type="entry name" value="Carboxypeptidase regulatory domain-like"/>
    <property type="match status" value="1"/>
</dbReference>
<comment type="caution">
    <text evidence="2">The sequence shown here is derived from an EMBL/GenBank/DDBJ whole genome shotgun (WGS) entry which is preliminary data.</text>
</comment>
<dbReference type="Proteomes" id="UP000075502">
    <property type="component" value="Unassembled WGS sequence"/>
</dbReference>
<sequence>MHASRCSVDGTHGTHGTHASRCPERRRRVGTNIAFSFQRDFSLRLLGCGPVRAARVLLLGSAASGRQRPFGAAARSHGAATARALRRARRALGEERGVSPRPAVRALLLACLPASVACSIPLESADAGPTNACDRSVECGPGATCAEVDGRRACVSTSAHLDGLLLEIRPRVSREVSAEVSHLLDLDAGGIFPPDDAGGQVHSLDLRIPPPARVTVTLRLGGSYCGDLTGGDFPVKAEFRRIAPLLGLPAQSYAAVSEPNGSDGHRFQLAIPPGSYHLYLVPQPHSRCSGDLPPPIFLPNQQVPEQWTLGVTAEAPAVLQGSLQVPAGLSVDGWKLDVVDPLTGSVISQVGVLEQGEPSPPGTASRVEFSLKFYWTNRKEDQKSPLIRLRPKDGEPRPTVYWELAAIALHGSTANLTLSLLQLDAAARRVEGRTLDASGNPVLSAVRIQSATIDQAPTAAYKLDTETDASGLFRADLPPGEYVVFAQPINDTTKARVRQSLRFAAGDDCYCGQSILIPEAGSLRGRVQGPTGELMDGASVVAVPSLGGVTNYLNQVLNPEPPLPRQASGVLLNGAFSIDVDPGEIDFSIRPTPGSAYPWLVRPRLVVPPTDAAVIDLELAMSYPAVLQGVVRDASSGDRLADAAVVAWLPVERKTAQGTVTGVIQIGETRSEPDGSYVLPLPPSTSR</sequence>
<accession>A0A150TVL3</accession>
<evidence type="ECO:0000256" key="1">
    <source>
        <dbReference type="SAM" id="MobiDB-lite"/>
    </source>
</evidence>
<dbReference type="InterPro" id="IPR008969">
    <property type="entry name" value="CarboxyPept-like_regulatory"/>
</dbReference>
<evidence type="ECO:0008006" key="4">
    <source>
        <dbReference type="Google" id="ProtNLM"/>
    </source>
</evidence>
<proteinExistence type="predicted"/>